<proteinExistence type="predicted"/>
<dbReference type="InterPro" id="IPR058564">
    <property type="entry name" value="TPR_TRAPPC9_Trs120"/>
</dbReference>
<dbReference type="FunCoup" id="A0A165FUM8">
    <property type="interactions" value="70"/>
</dbReference>
<dbReference type="InterPro" id="IPR013935">
    <property type="entry name" value="Trs120_TRAPPC9"/>
</dbReference>
<name>A0A165FUM8_9APHY</name>
<dbReference type="Pfam" id="PF26280">
    <property type="entry name" value="Ig_TRAPPC9-Trs120_2nd"/>
    <property type="match status" value="1"/>
</dbReference>
<feature type="region of interest" description="Disordered" evidence="3">
    <location>
        <begin position="605"/>
        <end position="628"/>
    </location>
</feature>
<dbReference type="Pfam" id="PF08626">
    <property type="entry name" value="TRAPPC9-Trs120"/>
    <property type="match status" value="1"/>
</dbReference>
<organism evidence="8 9">
    <name type="scientific">Laetiporus sulphureus 93-53</name>
    <dbReference type="NCBI Taxonomy" id="1314785"/>
    <lineage>
        <taxon>Eukaryota</taxon>
        <taxon>Fungi</taxon>
        <taxon>Dikarya</taxon>
        <taxon>Basidiomycota</taxon>
        <taxon>Agaricomycotina</taxon>
        <taxon>Agaricomycetes</taxon>
        <taxon>Polyporales</taxon>
        <taxon>Laetiporus</taxon>
    </lineage>
</organism>
<evidence type="ECO:0000259" key="6">
    <source>
        <dbReference type="Pfam" id="PF26254"/>
    </source>
</evidence>
<reference evidence="8 9" key="1">
    <citation type="journal article" date="2016" name="Mol. Biol. Evol.">
        <title>Comparative Genomics of Early-Diverging Mushroom-Forming Fungi Provides Insights into the Origins of Lignocellulose Decay Capabilities.</title>
        <authorList>
            <person name="Nagy L.G."/>
            <person name="Riley R."/>
            <person name="Tritt A."/>
            <person name="Adam C."/>
            <person name="Daum C."/>
            <person name="Floudas D."/>
            <person name="Sun H."/>
            <person name="Yadav J.S."/>
            <person name="Pangilinan J."/>
            <person name="Larsson K.H."/>
            <person name="Matsuura K."/>
            <person name="Barry K."/>
            <person name="Labutti K."/>
            <person name="Kuo R."/>
            <person name="Ohm R.A."/>
            <person name="Bhattacharya S.S."/>
            <person name="Shirouzu T."/>
            <person name="Yoshinaga Y."/>
            <person name="Martin F.M."/>
            <person name="Grigoriev I.V."/>
            <person name="Hibbett D.S."/>
        </authorList>
    </citation>
    <scope>NUCLEOTIDE SEQUENCE [LARGE SCALE GENOMIC DNA]</scope>
    <source>
        <strain evidence="8 9">93-53</strain>
    </source>
</reference>
<evidence type="ECO:0000313" key="8">
    <source>
        <dbReference type="EMBL" id="KZT09435.1"/>
    </source>
</evidence>
<dbReference type="GeneID" id="63823249"/>
<dbReference type="RefSeq" id="XP_040767175.1">
    <property type="nucleotide sequence ID" value="XM_040906220.1"/>
</dbReference>
<dbReference type="InterPro" id="IPR058565">
    <property type="entry name" value="Ig_TRAPPC9_Trs120_1st"/>
</dbReference>
<feature type="domain" description="Trs120/TRAPPC9 third Ig-like" evidence="7">
    <location>
        <begin position="1065"/>
        <end position="1233"/>
    </location>
</feature>
<dbReference type="Pfam" id="PF26254">
    <property type="entry name" value="Ig_TRAPPC9-Trs120_1st"/>
    <property type="match status" value="1"/>
</dbReference>
<dbReference type="PANTHER" id="PTHR21512:SF5">
    <property type="entry name" value="TRAFFICKING PROTEIN PARTICLE COMPLEX SUBUNIT 9"/>
    <property type="match status" value="1"/>
</dbReference>
<dbReference type="Proteomes" id="UP000076871">
    <property type="component" value="Unassembled WGS sequence"/>
</dbReference>
<feature type="compositionally biased region" description="Acidic residues" evidence="3">
    <location>
        <begin position="609"/>
        <end position="626"/>
    </location>
</feature>
<protein>
    <recommendedName>
        <fullName evidence="10">Trs120-domain-containing protein</fullName>
    </recommendedName>
</protein>
<dbReference type="InterPro" id="IPR058563">
    <property type="entry name" value="Trs120_TRAPPC9_N"/>
</dbReference>
<dbReference type="GO" id="GO:0005802">
    <property type="term" value="C:trans-Golgi network"/>
    <property type="evidence" value="ECO:0007669"/>
    <property type="project" value="TreeGrafter"/>
</dbReference>
<evidence type="ECO:0000256" key="3">
    <source>
        <dbReference type="SAM" id="MobiDB-lite"/>
    </source>
</evidence>
<comment type="subcellular location">
    <subcellularLocation>
        <location evidence="1">Golgi apparatus</location>
    </subcellularLocation>
</comment>
<evidence type="ECO:0000313" key="9">
    <source>
        <dbReference type="Proteomes" id="UP000076871"/>
    </source>
</evidence>
<evidence type="ECO:0000259" key="4">
    <source>
        <dbReference type="Pfam" id="PF08626"/>
    </source>
</evidence>
<evidence type="ECO:0000259" key="7">
    <source>
        <dbReference type="Pfam" id="PF26282"/>
    </source>
</evidence>
<dbReference type="STRING" id="1314785.A0A165FUM8"/>
<accession>A0A165FUM8</accession>
<sequence length="1367" mass="150469">MESQTFASLAHVRILLLPFGDIRRSTYDKWASEIRSFESIPLGDIPADTRDERARFMPGPLASGHIHLSFSSHLPPPTRGALALFRPSDLPLGVIGIASCSHSDALPSTLSSFTNTLRELSSNGTSFETPGRCLVFEESDANLDVGDGFPGLVVIPSVMGHKRMYIGTLLAELCSDILGEFAVLMQSLETPLGNEYLNASLFPLLPPPSELPRSLDPEFDRHDSLPPLPSQHSQPELSLLNGSTRSKTPLSRRISTGPGLFQTRHASLPTSPAPMKKRPAAIGAVSSHGRLFKVLADLFLLAGRHADSLIWYTEAIALFKGPQDAIWHASALEGLATIPVVQAWSSSQAATLPAGDKDPWQDINDKLVQAIALYFKTPPQSDHERTYPLQAYLYIQAVLRQTTLLLTTWCAKGWGPQTYARLVHPGPHPYTLPVSADTSTNADGVTITVKAPPRELSYADMERLTTISGISRSQIASVLAQIHGPWLLHLDARERINTLQTVAGMFGVLGYLRKEAYILRELLGSVMDLIVCGRDEGGRTSNPGLGIQRNGSEDHTSNHATVGVRENQRDEGNDAMLRIVKHVCRVHGVDLEAVKLVDISARHSQPGVEEQDVSDEIAEQEEEQSVDDPFGWPELQIGIVREAIAVAEALPDYPSVAQFSLSSLKMLHPVMSQSDQFHLYHTATRAMATAIRRGDRRLVEYWAGRPLTSIEVLPLPLIRMPVEKPMSLLTQSQQPSSTNPLFVGVKDPFLYNPRKLMSEQVQSVLVQNERFEAVVTLRNPFVFDLQLESVALSTSGVRVESEAMAVIVPANTYHPITISGKALEAGTLVIRGCVVQAPGGAPREYVLPLSTEEEEDRRLRRRSAVEFDAGRSKRTGLDSRPWKRANTRLSKQNAATFSGPPTVRFLECKVVPEQPLLQIKRTSLTHGAVMLYEGETSIIRLTLENVSALSVDFIRLSFDDSTMAPAQEALADGELSVSETYETEYDLIHRPVFTWDSTRDVARVDPGEKATIVVKCFGKVGCVNGAIHVSYGYARRDTAPEKPANVFHTRQLSYPVTVTVYQMLECHSMDILPYSEIIAFASKSADEESSATKVRKALLNVDDVEDWCLFSVEVRNTYGSPFEVTFVRTEPDTASTTTLVAPGSTARLVIPIKKIHLSEEDIAKPIPTLSDRQFVVTKSNLSSAEVKAQRELFWYREELFKVIHGRWRETGGTRVGDLSLRQQRITLPMLEVLRTETARVKMSLHCFDEDDALQPVAVDPSGSKYLPPPNGFVYLRTKVINLSPTDMILSVSLSMEPAQYVISQGVLVDIPLGRVAHGESHEIEIPVAFVSRGRFNLSAEVLALGQPASAGPVGRGQLTAVVEDDFT</sequence>
<keyword evidence="9" id="KW-1185">Reference proteome</keyword>
<dbReference type="EMBL" id="KV427611">
    <property type="protein sequence ID" value="KZT09435.1"/>
    <property type="molecule type" value="Genomic_DNA"/>
</dbReference>
<dbReference type="PANTHER" id="PTHR21512">
    <property type="entry name" value="TRAFFICKING PROTEIN PARTICLE COMPLEX SUBUNIT 9"/>
    <property type="match status" value="1"/>
</dbReference>
<dbReference type="OrthoDB" id="27962at2759"/>
<feature type="domain" description="Trs120/TRAPPC9 N-terminal" evidence="4">
    <location>
        <begin position="7"/>
        <end position="348"/>
    </location>
</feature>
<feature type="compositionally biased region" description="Low complexity" evidence="3">
    <location>
        <begin position="230"/>
        <end position="240"/>
    </location>
</feature>
<dbReference type="InParanoid" id="A0A165FUM8"/>
<dbReference type="Pfam" id="PF26251">
    <property type="entry name" value="TPR_TRAPPC9-Trs120"/>
    <property type="match status" value="1"/>
</dbReference>
<gene>
    <name evidence="8" type="ORF">LAESUDRAFT_694916</name>
</gene>
<evidence type="ECO:0000256" key="1">
    <source>
        <dbReference type="ARBA" id="ARBA00004555"/>
    </source>
</evidence>
<feature type="region of interest" description="Disordered" evidence="3">
    <location>
        <begin position="212"/>
        <end position="276"/>
    </location>
</feature>
<feature type="region of interest" description="Disordered" evidence="3">
    <location>
        <begin position="541"/>
        <end position="560"/>
    </location>
</feature>
<evidence type="ECO:0008006" key="10">
    <source>
        <dbReference type="Google" id="ProtNLM"/>
    </source>
</evidence>
<dbReference type="Pfam" id="PF26282">
    <property type="entry name" value="Ig_TRAPPC9-Trs120_3rd"/>
    <property type="match status" value="1"/>
</dbReference>
<evidence type="ECO:0000259" key="5">
    <source>
        <dbReference type="Pfam" id="PF26251"/>
    </source>
</evidence>
<feature type="domain" description="Trs120/TRAPPC9 TPR region" evidence="5">
    <location>
        <begin position="368"/>
        <end position="692"/>
    </location>
</feature>
<feature type="domain" description="Trs120/TRAPPC9 first Ig-like" evidence="6">
    <location>
        <begin position="708"/>
        <end position="913"/>
    </location>
</feature>
<feature type="compositionally biased region" description="Basic and acidic residues" evidence="3">
    <location>
        <begin position="213"/>
        <end position="224"/>
    </location>
</feature>
<dbReference type="InterPro" id="IPR058567">
    <property type="entry name" value="Ig_TRAPPC9_Trs120_3rd"/>
</dbReference>
<keyword evidence="2" id="KW-0333">Golgi apparatus</keyword>
<evidence type="ECO:0000256" key="2">
    <source>
        <dbReference type="ARBA" id="ARBA00023034"/>
    </source>
</evidence>